<comment type="caution">
    <text evidence="1">The sequence shown here is derived from an EMBL/GenBank/DDBJ whole genome shotgun (WGS) entry which is preliminary data.</text>
</comment>
<name>A0ACC0N9E3_RHOML</name>
<accession>A0ACC0N9E3</accession>
<evidence type="ECO:0000313" key="1">
    <source>
        <dbReference type="EMBL" id="KAI8549937.1"/>
    </source>
</evidence>
<gene>
    <name evidence="1" type="ORF">RHMOL_Rhmol06G0064100</name>
</gene>
<keyword evidence="2" id="KW-1185">Reference proteome</keyword>
<dbReference type="EMBL" id="CM046393">
    <property type="protein sequence ID" value="KAI8549937.1"/>
    <property type="molecule type" value="Genomic_DNA"/>
</dbReference>
<protein>
    <submittedName>
        <fullName evidence="1">Uncharacterized protein</fullName>
    </submittedName>
</protein>
<proteinExistence type="predicted"/>
<organism evidence="1 2">
    <name type="scientific">Rhododendron molle</name>
    <name type="common">Chinese azalea</name>
    <name type="synonym">Azalea mollis</name>
    <dbReference type="NCBI Taxonomy" id="49168"/>
    <lineage>
        <taxon>Eukaryota</taxon>
        <taxon>Viridiplantae</taxon>
        <taxon>Streptophyta</taxon>
        <taxon>Embryophyta</taxon>
        <taxon>Tracheophyta</taxon>
        <taxon>Spermatophyta</taxon>
        <taxon>Magnoliopsida</taxon>
        <taxon>eudicotyledons</taxon>
        <taxon>Gunneridae</taxon>
        <taxon>Pentapetalae</taxon>
        <taxon>asterids</taxon>
        <taxon>Ericales</taxon>
        <taxon>Ericaceae</taxon>
        <taxon>Ericoideae</taxon>
        <taxon>Rhodoreae</taxon>
        <taxon>Rhododendron</taxon>
    </lineage>
</organism>
<sequence>MVNREEGLSSGYGPDLRTGRARRAPIPIEEIRQQVDEAEIRVENLLRSRPVLAGNYETARDGTEVMGRVALPNPQQILSTAEETLVSHPRPDVNSPRMEGTISSSPLGRGPLGGPISESVVGSLVFSGHGSGHPVEVPHPHIKISPIFSPPTSPNLTNPHYFVTEPPESPKTIPHPTSPKNHNPNFDPRLNSSLHSCSPDKSYPIEKSLPTSLPYSHQPPPYLQSQTQSLTVENCLTPVFKSLAIKRKADEDLPEDPRPKILRLCAPNPKPVHQPPKSSRQIRKYVKKPRNFISLPKEDDGSGLCEVQVTQSNFVGEDEQAMVPVEVVASEAMEQVLEVGKIDGKGLVAGPNQPPPQW</sequence>
<reference evidence="1" key="1">
    <citation type="submission" date="2022-02" db="EMBL/GenBank/DDBJ databases">
        <title>Plant Genome Project.</title>
        <authorList>
            <person name="Zhang R.-G."/>
        </authorList>
    </citation>
    <scope>NUCLEOTIDE SEQUENCE</scope>
    <source>
        <strain evidence="1">AT1</strain>
    </source>
</reference>
<evidence type="ECO:0000313" key="2">
    <source>
        <dbReference type="Proteomes" id="UP001062846"/>
    </source>
</evidence>
<dbReference type="Proteomes" id="UP001062846">
    <property type="component" value="Chromosome 6"/>
</dbReference>